<gene>
    <name evidence="2" type="ORF">L618_002800000140</name>
</gene>
<dbReference type="Gene3D" id="3.40.50.720">
    <property type="entry name" value="NAD(P)-binding Rossmann-like Domain"/>
    <property type="match status" value="1"/>
</dbReference>
<dbReference type="AlphaFoldDB" id="A0A562E2Y0"/>
<dbReference type="SUPFAM" id="SSF51735">
    <property type="entry name" value="NAD(P)-binding Rossmann-fold domains"/>
    <property type="match status" value="1"/>
</dbReference>
<organism evidence="2 3">
    <name type="scientific">Rhodococcus rhodochrous J45</name>
    <dbReference type="NCBI Taxonomy" id="935266"/>
    <lineage>
        <taxon>Bacteria</taxon>
        <taxon>Bacillati</taxon>
        <taxon>Actinomycetota</taxon>
        <taxon>Actinomycetes</taxon>
        <taxon>Mycobacteriales</taxon>
        <taxon>Nocardiaceae</taxon>
        <taxon>Rhodococcus</taxon>
    </lineage>
</organism>
<feature type="region of interest" description="Disordered" evidence="1">
    <location>
        <begin position="16"/>
        <end position="52"/>
    </location>
</feature>
<sequence>MSAAVRVTARPVRIRSVKATPRGRTARTPSPTRLPGTPPLTVPRRSTDGEGVTRRALDAPGRCTPGARQGCVKAARTSVAWRSRVRRVTASWSRRCSHTGASCSIGVGQRPKVGIDDVDPQRARRGTHRDGVTGSLCDFVASARVGHAQPRCVPGCLVGRRQDPPPRPGARLDRTAGHDRHGVVGGADRRRVVVDGIDSRLEMARPQNADPIDFGTEDPVQTVLESNGGIGVDRIIDAVGVDAYRHKAGPDGDTWVPGAAVGHPRAPRRSAAQASSACTPPIFDRFPLGGTPAR</sequence>
<protein>
    <submittedName>
        <fullName evidence="2">Uncharacterized protein</fullName>
    </submittedName>
</protein>
<feature type="compositionally biased region" description="Basic and acidic residues" evidence="1">
    <location>
        <begin position="160"/>
        <end position="183"/>
    </location>
</feature>
<dbReference type="EMBL" id="VLJT01000026">
    <property type="protein sequence ID" value="TWH16127.1"/>
    <property type="molecule type" value="Genomic_DNA"/>
</dbReference>
<name>A0A562E2Y0_RHORH</name>
<evidence type="ECO:0000256" key="1">
    <source>
        <dbReference type="SAM" id="MobiDB-lite"/>
    </source>
</evidence>
<feature type="region of interest" description="Disordered" evidence="1">
    <location>
        <begin position="159"/>
        <end position="183"/>
    </location>
</feature>
<feature type="region of interest" description="Disordered" evidence="1">
    <location>
        <begin position="255"/>
        <end position="294"/>
    </location>
</feature>
<comment type="caution">
    <text evidence="2">The sequence shown here is derived from an EMBL/GenBank/DDBJ whole genome shotgun (WGS) entry which is preliminary data.</text>
</comment>
<accession>A0A562E2Y0</accession>
<evidence type="ECO:0000313" key="3">
    <source>
        <dbReference type="Proteomes" id="UP000317573"/>
    </source>
</evidence>
<reference evidence="2 3" key="1">
    <citation type="submission" date="2019-07" db="EMBL/GenBank/DDBJ databases">
        <title>Genome sequencing of lignin-degrading bacterial isolates.</title>
        <authorList>
            <person name="Gladden J."/>
        </authorList>
    </citation>
    <scope>NUCLEOTIDE SEQUENCE [LARGE SCALE GENOMIC DNA]</scope>
    <source>
        <strain evidence="2 3">J45</strain>
    </source>
</reference>
<evidence type="ECO:0000313" key="2">
    <source>
        <dbReference type="EMBL" id="TWH16127.1"/>
    </source>
</evidence>
<dbReference type="InterPro" id="IPR036291">
    <property type="entry name" value="NAD(P)-bd_dom_sf"/>
</dbReference>
<dbReference type="Proteomes" id="UP000317573">
    <property type="component" value="Unassembled WGS sequence"/>
</dbReference>
<proteinExistence type="predicted"/>